<dbReference type="PROSITE" id="PS50005">
    <property type="entry name" value="TPR"/>
    <property type="match status" value="1"/>
</dbReference>
<dbReference type="InterPro" id="IPR011990">
    <property type="entry name" value="TPR-like_helical_dom_sf"/>
</dbReference>
<gene>
    <name evidence="3" type="ORF">GCM10009539_76640</name>
</gene>
<dbReference type="EMBL" id="BAAAGX010000036">
    <property type="protein sequence ID" value="GAA0277538.1"/>
    <property type="molecule type" value="Genomic_DNA"/>
</dbReference>
<accession>A0ABN0V676</accession>
<dbReference type="InterPro" id="IPR019734">
    <property type="entry name" value="TPR_rpt"/>
</dbReference>
<dbReference type="Pfam" id="PF13432">
    <property type="entry name" value="TPR_16"/>
    <property type="match status" value="1"/>
</dbReference>
<dbReference type="SMART" id="SM00028">
    <property type="entry name" value="TPR"/>
    <property type="match status" value="3"/>
</dbReference>
<protein>
    <recommendedName>
        <fullName evidence="5">Tetratricopeptide repeat protein</fullName>
    </recommendedName>
</protein>
<evidence type="ECO:0000256" key="2">
    <source>
        <dbReference type="SAM" id="MobiDB-lite"/>
    </source>
</evidence>
<dbReference type="Gene3D" id="1.25.40.10">
    <property type="entry name" value="Tetratricopeptide repeat domain"/>
    <property type="match status" value="1"/>
</dbReference>
<feature type="compositionally biased region" description="Low complexity" evidence="2">
    <location>
        <begin position="182"/>
        <end position="210"/>
    </location>
</feature>
<organism evidence="3 4">
    <name type="scientific">Cryptosporangium japonicum</name>
    <dbReference type="NCBI Taxonomy" id="80872"/>
    <lineage>
        <taxon>Bacteria</taxon>
        <taxon>Bacillati</taxon>
        <taxon>Actinomycetota</taxon>
        <taxon>Actinomycetes</taxon>
        <taxon>Cryptosporangiales</taxon>
        <taxon>Cryptosporangiaceae</taxon>
        <taxon>Cryptosporangium</taxon>
    </lineage>
</organism>
<dbReference type="RefSeq" id="WP_344653863.1">
    <property type="nucleotide sequence ID" value="NZ_BAAAGX010000036.1"/>
</dbReference>
<keyword evidence="1" id="KW-0802">TPR repeat</keyword>
<proteinExistence type="predicted"/>
<dbReference type="SUPFAM" id="SSF48452">
    <property type="entry name" value="TPR-like"/>
    <property type="match status" value="1"/>
</dbReference>
<evidence type="ECO:0008006" key="5">
    <source>
        <dbReference type="Google" id="ProtNLM"/>
    </source>
</evidence>
<feature type="repeat" description="TPR" evidence="1">
    <location>
        <begin position="14"/>
        <end position="47"/>
    </location>
</feature>
<reference evidence="3 4" key="1">
    <citation type="journal article" date="2019" name="Int. J. Syst. Evol. Microbiol.">
        <title>The Global Catalogue of Microorganisms (GCM) 10K type strain sequencing project: providing services to taxonomists for standard genome sequencing and annotation.</title>
        <authorList>
            <consortium name="The Broad Institute Genomics Platform"/>
            <consortium name="The Broad Institute Genome Sequencing Center for Infectious Disease"/>
            <person name="Wu L."/>
            <person name="Ma J."/>
        </authorList>
    </citation>
    <scope>NUCLEOTIDE SEQUENCE [LARGE SCALE GENOMIC DNA]</scope>
    <source>
        <strain evidence="3 4">JCM 10425</strain>
    </source>
</reference>
<name>A0ABN0V676_9ACTN</name>
<dbReference type="Proteomes" id="UP001500967">
    <property type="component" value="Unassembled WGS sequence"/>
</dbReference>
<evidence type="ECO:0000313" key="4">
    <source>
        <dbReference type="Proteomes" id="UP001500967"/>
    </source>
</evidence>
<comment type="caution">
    <text evidence="3">The sequence shown here is derived from an EMBL/GenBank/DDBJ whole genome shotgun (WGS) entry which is preliminary data.</text>
</comment>
<evidence type="ECO:0000313" key="3">
    <source>
        <dbReference type="EMBL" id="GAA0277538.1"/>
    </source>
</evidence>
<feature type="region of interest" description="Disordered" evidence="2">
    <location>
        <begin position="132"/>
        <end position="210"/>
    </location>
</feature>
<feature type="compositionally biased region" description="Basic and acidic residues" evidence="2">
    <location>
        <begin position="163"/>
        <end position="181"/>
    </location>
</feature>
<keyword evidence="4" id="KW-1185">Reference proteome</keyword>
<evidence type="ECO:0000256" key="1">
    <source>
        <dbReference type="PROSITE-ProRule" id="PRU00339"/>
    </source>
</evidence>
<sequence length="210" mass="22250">MTETPEPGSPTGEAYDWFRRGEELLRQGNAAAAAQLLQRALAADPGSRSARESLARALFDSEQYEEARELFAQIVADHPSDDYAQFGLGLAALRTGDPKVAVEHLSLAVAMKPHDHHYATALRNARAQNFVDPVGGPATAGAPVEERRPTRGSTVNVPAEIEELLRGIERSDGAPDDDAPKTDAPTSDAPDGNATDGDATDGDAPNGEVR</sequence>